<evidence type="ECO:0000256" key="1">
    <source>
        <dbReference type="SAM" id="MobiDB-lite"/>
    </source>
</evidence>
<gene>
    <name evidence="2" type="ORF">I7I51_02664</name>
</gene>
<reference evidence="2" key="1">
    <citation type="submission" date="2021-01" db="EMBL/GenBank/DDBJ databases">
        <title>Chromosome-level genome assembly of a human fungal pathogen reveals clustering of transcriptionally co-regulated genes.</title>
        <authorList>
            <person name="Voorhies M."/>
            <person name="Cohen S."/>
            <person name="Shea T.P."/>
            <person name="Petrus S."/>
            <person name="Munoz J.F."/>
            <person name="Poplawski S."/>
            <person name="Goldman W.E."/>
            <person name="Michael T."/>
            <person name="Cuomo C.A."/>
            <person name="Sil A."/>
            <person name="Beyhan S."/>
        </authorList>
    </citation>
    <scope>NUCLEOTIDE SEQUENCE</scope>
    <source>
        <strain evidence="2">WU24</strain>
    </source>
</reference>
<dbReference type="VEuPathDB" id="FungiDB:I7I51_02664"/>
<dbReference type="EMBL" id="CP069112">
    <property type="protein sequence ID" value="QSS62921.1"/>
    <property type="molecule type" value="Genomic_DNA"/>
</dbReference>
<protein>
    <submittedName>
        <fullName evidence="2">Uncharacterized protein</fullName>
    </submittedName>
</protein>
<feature type="region of interest" description="Disordered" evidence="1">
    <location>
        <begin position="1"/>
        <end position="31"/>
    </location>
</feature>
<evidence type="ECO:0000313" key="2">
    <source>
        <dbReference type="EMBL" id="QSS62921.1"/>
    </source>
</evidence>
<dbReference type="Proteomes" id="UP000663671">
    <property type="component" value="Chromosome 7"/>
</dbReference>
<proteinExistence type="predicted"/>
<evidence type="ECO:0000313" key="3">
    <source>
        <dbReference type="Proteomes" id="UP000663671"/>
    </source>
</evidence>
<feature type="compositionally biased region" description="Polar residues" evidence="1">
    <location>
        <begin position="1"/>
        <end position="10"/>
    </location>
</feature>
<accession>A0A8A1MAC0</accession>
<sequence length="271" mass="29264">MPSYTTSASQYPPCPGPPPKGPLPPSANPTLPCRLISPIPNSEKEGWDNIQNPENTGQPCTFGRPKVQVNTSSDTSLLLSASQKSQCPGNFGAVLSFGCLSHLTLLRGLELSLSQPWFAHYCIFSTTAAGAPLGPDRSTATPYPDNPPHPLSPQTLLSTCKVSPCRDIPALLRCLLRMSDLHIAYPGTHRFFDSRDLDTDYSSKPKCRRLGAGATVLHLLVGAVPTTPGLWHGRENEGSISIGDTTSPARIVPPISRQFICMLTRMLHQFP</sequence>
<dbReference type="AlphaFoldDB" id="A0A8A1MAC0"/>
<organism evidence="2 3">
    <name type="scientific">Ajellomyces capsulatus</name>
    <name type="common">Darling's disease fungus</name>
    <name type="synonym">Histoplasma capsulatum</name>
    <dbReference type="NCBI Taxonomy" id="5037"/>
    <lineage>
        <taxon>Eukaryota</taxon>
        <taxon>Fungi</taxon>
        <taxon>Dikarya</taxon>
        <taxon>Ascomycota</taxon>
        <taxon>Pezizomycotina</taxon>
        <taxon>Eurotiomycetes</taxon>
        <taxon>Eurotiomycetidae</taxon>
        <taxon>Onygenales</taxon>
        <taxon>Ajellomycetaceae</taxon>
        <taxon>Histoplasma</taxon>
    </lineage>
</organism>
<feature type="compositionally biased region" description="Pro residues" evidence="1">
    <location>
        <begin position="12"/>
        <end position="27"/>
    </location>
</feature>
<name>A0A8A1MAC0_AJECA</name>